<sequence length="166" mass="18905">MIKLEQWFDSLETGKPFDTCRICVQSLRETADSWIVNKHYHREECILEYAICEGCRKDFSGRFSEASKAEIRSFLESEIDWEARLLEWMALDQPAEKLDHCVACRTSRTGIDGFTLSAQFNGDGTLINGALPLLLCSGCVGNITSRLSDESQKVWQDFISDYFEGL</sequence>
<proteinExistence type="predicted"/>
<gene>
    <name evidence="1" type="ORF">ACFSSA_12025</name>
</gene>
<accession>A0ABW5D8Y1</accession>
<protein>
    <submittedName>
        <fullName evidence="1">Uncharacterized protein</fullName>
    </submittedName>
</protein>
<comment type="caution">
    <text evidence="1">The sequence shown here is derived from an EMBL/GenBank/DDBJ whole genome shotgun (WGS) entry which is preliminary data.</text>
</comment>
<dbReference type="Proteomes" id="UP001597375">
    <property type="component" value="Unassembled WGS sequence"/>
</dbReference>
<dbReference type="RefSeq" id="WP_386820687.1">
    <property type="nucleotide sequence ID" value="NZ_JBHUIT010000027.1"/>
</dbReference>
<evidence type="ECO:0000313" key="1">
    <source>
        <dbReference type="EMBL" id="MFD2257402.1"/>
    </source>
</evidence>
<keyword evidence="2" id="KW-1185">Reference proteome</keyword>
<evidence type="ECO:0000313" key="2">
    <source>
        <dbReference type="Proteomes" id="UP001597375"/>
    </source>
</evidence>
<reference evidence="2" key="1">
    <citation type="journal article" date="2019" name="Int. J. Syst. Evol. Microbiol.">
        <title>The Global Catalogue of Microorganisms (GCM) 10K type strain sequencing project: providing services to taxonomists for standard genome sequencing and annotation.</title>
        <authorList>
            <consortium name="The Broad Institute Genomics Platform"/>
            <consortium name="The Broad Institute Genome Sequencing Center for Infectious Disease"/>
            <person name="Wu L."/>
            <person name="Ma J."/>
        </authorList>
    </citation>
    <scope>NUCLEOTIDE SEQUENCE [LARGE SCALE GENOMIC DNA]</scope>
    <source>
        <strain evidence="2">CGMCC 4.7106</strain>
    </source>
</reference>
<dbReference type="EMBL" id="JBHUIT010000027">
    <property type="protein sequence ID" value="MFD2257402.1"/>
    <property type="molecule type" value="Genomic_DNA"/>
</dbReference>
<name>A0ABW5D8Y1_9BACT</name>
<organism evidence="1 2">
    <name type="scientific">Luteolibacter algae</name>
    <dbReference type="NCBI Taxonomy" id="454151"/>
    <lineage>
        <taxon>Bacteria</taxon>
        <taxon>Pseudomonadati</taxon>
        <taxon>Verrucomicrobiota</taxon>
        <taxon>Verrucomicrobiia</taxon>
        <taxon>Verrucomicrobiales</taxon>
        <taxon>Verrucomicrobiaceae</taxon>
        <taxon>Luteolibacter</taxon>
    </lineage>
</organism>